<evidence type="ECO:0000313" key="1">
    <source>
        <dbReference type="EMBL" id="GJA53304.1"/>
    </source>
</evidence>
<organism evidence="1 2">
    <name type="scientific">Aeromonas caviae</name>
    <name type="common">Aeromonas punctata</name>
    <dbReference type="NCBI Taxonomy" id="648"/>
    <lineage>
        <taxon>Bacteria</taxon>
        <taxon>Pseudomonadati</taxon>
        <taxon>Pseudomonadota</taxon>
        <taxon>Gammaproteobacteria</taxon>
        <taxon>Aeromonadales</taxon>
        <taxon>Aeromonadaceae</taxon>
        <taxon>Aeromonas</taxon>
    </lineage>
</organism>
<dbReference type="RefSeq" id="WP_223919475.1">
    <property type="nucleotide sequence ID" value="NZ_BPNL01000005.1"/>
</dbReference>
<dbReference type="EMBL" id="BPNL01000005">
    <property type="protein sequence ID" value="GJA53304.1"/>
    <property type="molecule type" value="Genomic_DNA"/>
</dbReference>
<dbReference type="NCBIfam" id="TIGR01635">
    <property type="entry name" value="tail_comp_S"/>
    <property type="match status" value="1"/>
</dbReference>
<evidence type="ECO:0008006" key="3">
    <source>
        <dbReference type="Google" id="ProtNLM"/>
    </source>
</evidence>
<dbReference type="InterPro" id="IPR006522">
    <property type="entry name" value="Phage_virion_morphogenesis"/>
</dbReference>
<proteinExistence type="predicted"/>
<dbReference type="AlphaFoldDB" id="A0AAI9KP23"/>
<accession>A0AAI9KP23</accession>
<evidence type="ECO:0000313" key="2">
    <source>
        <dbReference type="Proteomes" id="UP000887009"/>
    </source>
</evidence>
<name>A0AAI9KP23_AERCA</name>
<comment type="caution">
    <text evidence="1">The sequence shown here is derived from an EMBL/GenBank/DDBJ whole genome shotgun (WGS) entry which is preliminary data.</text>
</comment>
<reference evidence="1" key="1">
    <citation type="submission" date="2021-07" db="EMBL/GenBank/DDBJ databases">
        <title>Draft genome sequence of carbapenem-resistant Aeromonas spp. in Japan.</title>
        <authorList>
            <person name="Maehana S."/>
            <person name="Suzuki M."/>
            <person name="Kitasato H."/>
        </authorList>
    </citation>
    <scope>NUCLEOTIDE SEQUENCE</scope>
    <source>
        <strain evidence="1">KAM348</strain>
    </source>
</reference>
<gene>
    <name evidence="1" type="ORF">KAM348_07270</name>
</gene>
<dbReference type="Pfam" id="PF05069">
    <property type="entry name" value="Phage_tail_S"/>
    <property type="match status" value="1"/>
</dbReference>
<dbReference type="Proteomes" id="UP000887009">
    <property type="component" value="Unassembled WGS sequence"/>
</dbReference>
<sequence>MAGAFLTITPSGYEPVLEQLQRYYEKSGDLRPVLADIGEMLLTSHRERWQDEQAPDGTPWQPLSEETIERKGHDLILREHDYLRDMLNYQVDPLALYFGTPEEYGEYHQFGMGVPERAWLGASAADQQQVLDLVGAYLEGEAS</sequence>
<protein>
    <recommendedName>
        <fullName evidence="3">Phage virion morphogenesis protein</fullName>
    </recommendedName>
</protein>